<evidence type="ECO:0000256" key="6">
    <source>
        <dbReference type="ARBA" id="ARBA00023316"/>
    </source>
</evidence>
<feature type="site" description="Important for catalytic activity" evidence="7">
    <location>
        <position position="262"/>
    </location>
</feature>
<evidence type="ECO:0000256" key="3">
    <source>
        <dbReference type="ARBA" id="ARBA00022989"/>
    </source>
</evidence>
<comment type="similarity">
    <text evidence="7">Belongs to the transglycosylase MltG family.</text>
</comment>
<gene>
    <name evidence="7" type="primary">mltG</name>
    <name evidence="8" type="ORF">SAMN05421743_11156</name>
</gene>
<keyword evidence="1 7" id="KW-1003">Cell membrane</keyword>
<name>A0A1H4FEF5_9BACI</name>
<comment type="function">
    <text evidence="7">Functions as a peptidoglycan terminase that cleaves nascent peptidoglycan strands endolytically to terminate their elongation.</text>
</comment>
<keyword evidence="2 7" id="KW-0812">Transmembrane</keyword>
<dbReference type="GO" id="GO:0005886">
    <property type="term" value="C:plasma membrane"/>
    <property type="evidence" value="ECO:0007669"/>
    <property type="project" value="UniProtKB-SubCell"/>
</dbReference>
<evidence type="ECO:0000256" key="7">
    <source>
        <dbReference type="HAMAP-Rule" id="MF_02065"/>
    </source>
</evidence>
<evidence type="ECO:0000313" key="8">
    <source>
        <dbReference type="EMBL" id="SEA95407.1"/>
    </source>
</evidence>
<keyword evidence="3 7" id="KW-1133">Transmembrane helix</keyword>
<dbReference type="Pfam" id="PF02618">
    <property type="entry name" value="YceG"/>
    <property type="match status" value="1"/>
</dbReference>
<keyword evidence="4 7" id="KW-0472">Membrane</keyword>
<dbReference type="Proteomes" id="UP000198584">
    <property type="component" value="Unassembled WGS sequence"/>
</dbReference>
<dbReference type="OrthoDB" id="9814591at2"/>
<dbReference type="Gene3D" id="3.30.160.60">
    <property type="entry name" value="Classic Zinc Finger"/>
    <property type="match status" value="1"/>
</dbReference>
<accession>A0A1H4FEF5</accession>
<dbReference type="NCBIfam" id="TIGR00247">
    <property type="entry name" value="endolytic transglycosylase MltG"/>
    <property type="match status" value="1"/>
</dbReference>
<comment type="subcellular location">
    <subcellularLocation>
        <location evidence="7">Cell membrane</location>
        <topology evidence="7">Single-pass membrane protein</topology>
    </subcellularLocation>
</comment>
<keyword evidence="6 7" id="KW-0961">Cell wall biogenesis/degradation</keyword>
<dbReference type="GO" id="GO:0008932">
    <property type="term" value="F:lytic endotransglycosylase activity"/>
    <property type="evidence" value="ECO:0007669"/>
    <property type="project" value="UniProtKB-UniRule"/>
</dbReference>
<dbReference type="AlphaFoldDB" id="A0A1H4FEF5"/>
<organism evidence="8 9">
    <name type="scientific">Thalassobacillus cyri</name>
    <dbReference type="NCBI Taxonomy" id="571932"/>
    <lineage>
        <taxon>Bacteria</taxon>
        <taxon>Bacillati</taxon>
        <taxon>Bacillota</taxon>
        <taxon>Bacilli</taxon>
        <taxon>Bacillales</taxon>
        <taxon>Bacillaceae</taxon>
        <taxon>Thalassobacillus</taxon>
    </lineage>
</organism>
<dbReference type="PANTHER" id="PTHR30518:SF2">
    <property type="entry name" value="ENDOLYTIC MUREIN TRANSGLYCOSYLASE"/>
    <property type="match status" value="1"/>
</dbReference>
<protein>
    <recommendedName>
        <fullName evidence="7">Endolytic murein transglycosylase</fullName>
        <ecNumber evidence="7">4.2.2.29</ecNumber>
    </recommendedName>
    <alternativeName>
        <fullName evidence="7">Peptidoglycan lytic transglycosylase</fullName>
    </alternativeName>
    <alternativeName>
        <fullName evidence="7">Peptidoglycan polymerization terminase</fullName>
    </alternativeName>
</protein>
<dbReference type="EMBL" id="FNQR01000011">
    <property type="protein sequence ID" value="SEA95407.1"/>
    <property type="molecule type" value="Genomic_DNA"/>
</dbReference>
<evidence type="ECO:0000256" key="5">
    <source>
        <dbReference type="ARBA" id="ARBA00023239"/>
    </source>
</evidence>
<dbReference type="InterPro" id="IPR003770">
    <property type="entry name" value="MLTG-like"/>
</dbReference>
<keyword evidence="5 7" id="KW-0456">Lyase</keyword>
<dbReference type="GO" id="GO:0071555">
    <property type="term" value="P:cell wall organization"/>
    <property type="evidence" value="ECO:0007669"/>
    <property type="project" value="UniProtKB-KW"/>
</dbReference>
<proteinExistence type="inferred from homology"/>
<comment type="catalytic activity">
    <reaction evidence="7">
        <text>a peptidoglycan chain = a peptidoglycan chain with N-acetyl-1,6-anhydromuramyl-[peptide] at the reducing end + a peptidoglycan chain with N-acetylglucosamine at the non-reducing end.</text>
        <dbReference type="EC" id="4.2.2.29"/>
    </reaction>
</comment>
<dbReference type="EC" id="4.2.2.29" evidence="7"/>
<evidence type="ECO:0000256" key="2">
    <source>
        <dbReference type="ARBA" id="ARBA00022692"/>
    </source>
</evidence>
<dbReference type="HAMAP" id="MF_02065">
    <property type="entry name" value="MltG"/>
    <property type="match status" value="1"/>
</dbReference>
<dbReference type="CDD" id="cd08010">
    <property type="entry name" value="MltG_like"/>
    <property type="match status" value="1"/>
</dbReference>
<dbReference type="GO" id="GO:0009252">
    <property type="term" value="P:peptidoglycan biosynthetic process"/>
    <property type="evidence" value="ECO:0007669"/>
    <property type="project" value="UniProtKB-UniRule"/>
</dbReference>
<reference evidence="9" key="1">
    <citation type="submission" date="2016-10" db="EMBL/GenBank/DDBJ databases">
        <authorList>
            <person name="Varghese N."/>
            <person name="Submissions S."/>
        </authorList>
    </citation>
    <scope>NUCLEOTIDE SEQUENCE [LARGE SCALE GENOMIC DNA]</scope>
    <source>
        <strain evidence="9">CCM7597</strain>
    </source>
</reference>
<keyword evidence="9" id="KW-1185">Reference proteome</keyword>
<dbReference type="STRING" id="571932.SAMN05421743_11156"/>
<evidence type="ECO:0000313" key="9">
    <source>
        <dbReference type="Proteomes" id="UP000198584"/>
    </source>
</evidence>
<evidence type="ECO:0000256" key="1">
    <source>
        <dbReference type="ARBA" id="ARBA00022475"/>
    </source>
</evidence>
<feature type="transmembrane region" description="Helical" evidence="7">
    <location>
        <begin position="27"/>
        <end position="50"/>
    </location>
</feature>
<sequence>MSDSNFKDLYQKRLKRRGEEASTVRKVVAIVLTTLLVVFIGGGIAGYLYIKASLEPVDPNAEEEITVEIPLGSSTSSIASILEENDLIKNDVIFRFYTKFKNESDFQAGEYQFTQAMSIDQLIESLKTGKVIREPLFRVTVPEGRKITQIAETFAKSKQTDFTAKEFMKKADDPAYIEKLIKQYPQLLTEEIQSPEIRHPLEGYLFASTYDFYDENPSIETIIESMLTRTQKNVKPYLSELENLSISNVHEVITMASLLENEAPTAEDRKKIAGVFYNRMEEEMPLQTDPTVLYALGKHKDRVLHEDLEVESPYNTYQIKGLPVGPISNFNKNSLEAAVRPKESDNLYFVADGDGNVYYSTNYDDHLKKKKKHIDSQR</sequence>
<evidence type="ECO:0000256" key="4">
    <source>
        <dbReference type="ARBA" id="ARBA00023136"/>
    </source>
</evidence>
<dbReference type="Gene3D" id="3.30.1490.480">
    <property type="entry name" value="Endolytic murein transglycosylase"/>
    <property type="match status" value="1"/>
</dbReference>
<dbReference type="PANTHER" id="PTHR30518">
    <property type="entry name" value="ENDOLYTIC MUREIN TRANSGLYCOSYLASE"/>
    <property type="match status" value="1"/>
</dbReference>
<dbReference type="RefSeq" id="WP_093045507.1">
    <property type="nucleotide sequence ID" value="NZ_FNQR01000011.1"/>
</dbReference>